<dbReference type="PANTHER" id="PTHR10173:SF52">
    <property type="entry name" value="METHIONINE-R-SULFOXIDE REDUCTASE B1"/>
    <property type="match status" value="1"/>
</dbReference>
<dbReference type="STRING" id="1064592.G0VAU2"/>
<dbReference type="AlphaFoldDB" id="G0VAU2"/>
<organism evidence="7 8">
    <name type="scientific">Naumovozyma castellii</name>
    <name type="common">Yeast</name>
    <name type="synonym">Saccharomyces castellii</name>
    <dbReference type="NCBI Taxonomy" id="27288"/>
    <lineage>
        <taxon>Eukaryota</taxon>
        <taxon>Fungi</taxon>
        <taxon>Dikarya</taxon>
        <taxon>Ascomycota</taxon>
        <taxon>Saccharomycotina</taxon>
        <taxon>Saccharomycetes</taxon>
        <taxon>Saccharomycetales</taxon>
        <taxon>Saccharomycetaceae</taxon>
        <taxon>Naumovozyma</taxon>
    </lineage>
</organism>
<keyword evidence="8" id="KW-1185">Reference proteome</keyword>
<evidence type="ECO:0000256" key="3">
    <source>
        <dbReference type="ARBA" id="ARBA00023002"/>
    </source>
</evidence>
<reference evidence="7 8" key="1">
    <citation type="journal article" date="2011" name="Proc. Natl. Acad. Sci. U.S.A.">
        <title>Evolutionary erosion of yeast sex chromosomes by mating-type switching accidents.</title>
        <authorList>
            <person name="Gordon J.L."/>
            <person name="Armisen D."/>
            <person name="Proux-Wera E."/>
            <person name="Oheigeartaigh S.S."/>
            <person name="Byrne K.P."/>
            <person name="Wolfe K.H."/>
        </authorList>
    </citation>
    <scope>NUCLEOTIDE SEQUENCE [LARGE SCALE GENOMIC DNA]</scope>
    <source>
        <strain evidence="8">ATCC 76901 / BCRC 22586 / CBS 4309 / NBRC 1992 / NRRL Y-12630</strain>
    </source>
</reference>
<dbReference type="InParanoid" id="G0VAU2"/>
<dbReference type="EC" id="1.8.4.12" evidence="2 5"/>
<dbReference type="Pfam" id="PF01641">
    <property type="entry name" value="SelR"/>
    <property type="match status" value="1"/>
</dbReference>
<dbReference type="NCBIfam" id="TIGR00357">
    <property type="entry name" value="peptide-methionine (R)-S-oxide reductase MsrB"/>
    <property type="match status" value="1"/>
</dbReference>
<comment type="catalytic activity">
    <reaction evidence="4 5">
        <text>L-methionyl-[protein] + [thioredoxin]-disulfide + H2O = L-methionyl-(R)-S-oxide-[protein] + [thioredoxin]-dithiol</text>
        <dbReference type="Rhea" id="RHEA:24164"/>
        <dbReference type="Rhea" id="RHEA-COMP:10698"/>
        <dbReference type="Rhea" id="RHEA-COMP:10700"/>
        <dbReference type="Rhea" id="RHEA-COMP:12313"/>
        <dbReference type="Rhea" id="RHEA-COMP:12314"/>
        <dbReference type="ChEBI" id="CHEBI:15377"/>
        <dbReference type="ChEBI" id="CHEBI:16044"/>
        <dbReference type="ChEBI" id="CHEBI:29950"/>
        <dbReference type="ChEBI" id="CHEBI:45764"/>
        <dbReference type="ChEBI" id="CHEBI:50058"/>
        <dbReference type="EC" id="1.8.4.12"/>
    </reaction>
</comment>
<accession>G0VAU2</accession>
<dbReference type="Proteomes" id="UP000001640">
    <property type="component" value="Chromosome 2"/>
</dbReference>
<dbReference type="PANTHER" id="PTHR10173">
    <property type="entry name" value="METHIONINE SULFOXIDE REDUCTASE"/>
    <property type="match status" value="1"/>
</dbReference>
<evidence type="ECO:0000313" key="7">
    <source>
        <dbReference type="EMBL" id="CCC68969.1"/>
    </source>
</evidence>
<feature type="domain" description="MsrB" evidence="6">
    <location>
        <begin position="31"/>
        <end position="159"/>
    </location>
</feature>
<dbReference type="FunCoup" id="G0VAU2">
    <property type="interactions" value="329"/>
</dbReference>
<dbReference type="eggNOG" id="KOG0856">
    <property type="taxonomic scope" value="Eukaryota"/>
</dbReference>
<sequence length="159" mass="17888">MLKIVRNSSKALSIFTTRHISSTRFVMSSNNTSWNPSLSKEQLAVLRDKGTEPANSGKYLHNKETGVYTCANCGNALYKSDTKFDSQCGWPSFYKEFNKDSLKYNEDVSHGMQRIEVTCQKCGGHLGHVFKGEGWTKSLGLPIDERHCINSLSLNFKKV</sequence>
<dbReference type="InterPro" id="IPR028427">
    <property type="entry name" value="Met_Sox_Rdtase_MsrB"/>
</dbReference>
<evidence type="ECO:0000259" key="6">
    <source>
        <dbReference type="PROSITE" id="PS51790"/>
    </source>
</evidence>
<dbReference type="OMA" id="YDETTDW"/>
<dbReference type="KEGG" id="ncs:NCAS_0B08850"/>
<dbReference type="OrthoDB" id="44061at2759"/>
<protein>
    <recommendedName>
        <fullName evidence="2 5">Peptide-methionine (R)-S-oxide reductase</fullName>
        <ecNumber evidence="2 5">1.8.4.12</ecNumber>
    </recommendedName>
</protein>
<dbReference type="GO" id="GO:0030091">
    <property type="term" value="P:protein repair"/>
    <property type="evidence" value="ECO:0007669"/>
    <property type="project" value="InterPro"/>
</dbReference>
<evidence type="ECO:0000256" key="5">
    <source>
        <dbReference type="RuleBase" id="RU365044"/>
    </source>
</evidence>
<evidence type="ECO:0000256" key="2">
    <source>
        <dbReference type="ARBA" id="ARBA00012499"/>
    </source>
</evidence>
<dbReference type="GO" id="GO:0005739">
    <property type="term" value="C:mitochondrion"/>
    <property type="evidence" value="ECO:0007669"/>
    <property type="project" value="EnsemblFungi"/>
</dbReference>
<evidence type="ECO:0000256" key="4">
    <source>
        <dbReference type="ARBA" id="ARBA00048488"/>
    </source>
</evidence>
<dbReference type="HOGENOM" id="CLU_031040_8_1_1"/>
<dbReference type="InterPro" id="IPR002579">
    <property type="entry name" value="Met_Sox_Rdtase_MsrB_dom"/>
</dbReference>
<reference key="2">
    <citation type="submission" date="2011-08" db="EMBL/GenBank/DDBJ databases">
        <title>Genome sequence of Naumovozyma castellii.</title>
        <authorList>
            <person name="Gordon J.L."/>
            <person name="Armisen D."/>
            <person name="Proux-Wera E."/>
            <person name="OhEigeartaigh S.S."/>
            <person name="Byrne K.P."/>
            <person name="Wolfe K.H."/>
        </authorList>
    </citation>
    <scope>NUCLEOTIDE SEQUENCE</scope>
    <source>
        <strain>Type strain:CBS 4309</strain>
    </source>
</reference>
<dbReference type="GO" id="GO:0046872">
    <property type="term" value="F:metal ion binding"/>
    <property type="evidence" value="ECO:0007669"/>
    <property type="project" value="UniProtKB-KW"/>
</dbReference>
<evidence type="ECO:0000256" key="1">
    <source>
        <dbReference type="ARBA" id="ARBA00007174"/>
    </source>
</evidence>
<dbReference type="PROSITE" id="PS51790">
    <property type="entry name" value="MSRB"/>
    <property type="match status" value="1"/>
</dbReference>
<proteinExistence type="inferred from homology"/>
<keyword evidence="5" id="KW-0479">Metal-binding</keyword>
<dbReference type="Gene3D" id="2.170.150.20">
    <property type="entry name" value="Peptide methionine sulfoxide reductase"/>
    <property type="match status" value="1"/>
</dbReference>
<dbReference type="RefSeq" id="XP_003675339.1">
    <property type="nucleotide sequence ID" value="XM_003675291.1"/>
</dbReference>
<dbReference type="GO" id="GO:0034599">
    <property type="term" value="P:cellular response to oxidative stress"/>
    <property type="evidence" value="ECO:0007669"/>
    <property type="project" value="EnsemblFungi"/>
</dbReference>
<dbReference type="GeneID" id="96902525"/>
<dbReference type="SUPFAM" id="SSF51316">
    <property type="entry name" value="Mss4-like"/>
    <property type="match status" value="1"/>
</dbReference>
<dbReference type="EMBL" id="HE576753">
    <property type="protein sequence ID" value="CCC68969.1"/>
    <property type="molecule type" value="Genomic_DNA"/>
</dbReference>
<evidence type="ECO:0000313" key="8">
    <source>
        <dbReference type="Proteomes" id="UP000001640"/>
    </source>
</evidence>
<gene>
    <name evidence="7" type="primary">NCAS0B08850</name>
    <name evidence="7" type="ordered locus">NCAS_0B08850</name>
</gene>
<keyword evidence="5" id="KW-0862">Zinc</keyword>
<dbReference type="GO" id="GO:0033743">
    <property type="term" value="F:peptide-methionine (R)-S-oxide reductase activity"/>
    <property type="evidence" value="ECO:0007669"/>
    <property type="project" value="UniProtKB-EC"/>
</dbReference>
<comment type="similarity">
    <text evidence="1 5">Belongs to the MsrB Met sulfoxide reductase family.</text>
</comment>
<keyword evidence="3 5" id="KW-0560">Oxidoreductase</keyword>
<comment type="cofactor">
    <cofactor evidence="5">
        <name>Zn(2+)</name>
        <dbReference type="ChEBI" id="CHEBI:29105"/>
    </cofactor>
    <text evidence="5">Binds 1 zinc ion per subunit.</text>
</comment>
<name>G0VAU2_NAUCA</name>
<dbReference type="InterPro" id="IPR011057">
    <property type="entry name" value="Mss4-like_sf"/>
</dbReference>